<gene>
    <name evidence="3" type="ORF">GCM10009802_45030</name>
</gene>
<proteinExistence type="predicted"/>
<accession>A0ABN2Z3Q7</accession>
<name>A0ABN2Z3Q7_9ACTN</name>
<dbReference type="RefSeq" id="WP_344291820.1">
    <property type="nucleotide sequence ID" value="NZ_BAAAPF010000173.1"/>
</dbReference>
<sequence>MNLLRKLNHKLGATTGFEIRKAGPLYAPAPRSARAKASAGPKPAQVAYRPPEDPEVDRLLRRPVFIMSPVRSGSTLLRLLLNAHSRLHSAHELHFRRLEVNAGTRLAEQAMAELGLERADLEHLIWDRVLHRELVRSGKDVLVEKTPSNTFAYKRIAACWPDARFVFLLRHPASIARSWYEADPAKRTEEEAALDALRYMRATERARQALPGHVVRYEELTEDPEAAMKAICSYLEIDFEPGMLDYGSRTESSYKKGLGDWKDKIRSGQVQAGRALPAADEIPEPLREISAAWGYTDDEGTGAAAAAREPHAEIAEVWPRDGAVRLTGRLHGVAGTSGSGPWELLLVRRDDEDQQLRYPAELSDGGFDVTVPVADLAPAGLTPPAQWDIHLTAGGGGTEVRLRAGRHLDGITGKKNIMVFPGQPARVDGTDVEVKPYYTVKDNLSVEVLPSS</sequence>
<evidence type="ECO:0000256" key="1">
    <source>
        <dbReference type="ARBA" id="ARBA00022679"/>
    </source>
</evidence>
<dbReference type="EMBL" id="BAAAPF010000173">
    <property type="protein sequence ID" value="GAA2136244.1"/>
    <property type="molecule type" value="Genomic_DNA"/>
</dbReference>
<evidence type="ECO:0008006" key="5">
    <source>
        <dbReference type="Google" id="ProtNLM"/>
    </source>
</evidence>
<dbReference type="Gene3D" id="3.40.50.300">
    <property type="entry name" value="P-loop containing nucleotide triphosphate hydrolases"/>
    <property type="match status" value="1"/>
</dbReference>
<dbReference type="InterPro" id="IPR027417">
    <property type="entry name" value="P-loop_NTPase"/>
</dbReference>
<feature type="region of interest" description="Disordered" evidence="2">
    <location>
        <begin position="30"/>
        <end position="50"/>
    </location>
</feature>
<dbReference type="InterPro" id="IPR026634">
    <property type="entry name" value="TPST-like"/>
</dbReference>
<reference evidence="3 4" key="1">
    <citation type="journal article" date="2019" name="Int. J. Syst. Evol. Microbiol.">
        <title>The Global Catalogue of Microorganisms (GCM) 10K type strain sequencing project: providing services to taxonomists for standard genome sequencing and annotation.</title>
        <authorList>
            <consortium name="The Broad Institute Genomics Platform"/>
            <consortium name="The Broad Institute Genome Sequencing Center for Infectious Disease"/>
            <person name="Wu L."/>
            <person name="Ma J."/>
        </authorList>
    </citation>
    <scope>NUCLEOTIDE SEQUENCE [LARGE SCALE GENOMIC DNA]</scope>
    <source>
        <strain evidence="3 4">JCM 15481</strain>
    </source>
</reference>
<dbReference type="Pfam" id="PF13469">
    <property type="entry name" value="Sulfotransfer_3"/>
    <property type="match status" value="1"/>
</dbReference>
<evidence type="ECO:0000313" key="3">
    <source>
        <dbReference type="EMBL" id="GAA2136244.1"/>
    </source>
</evidence>
<evidence type="ECO:0000313" key="4">
    <source>
        <dbReference type="Proteomes" id="UP001500443"/>
    </source>
</evidence>
<evidence type="ECO:0000256" key="2">
    <source>
        <dbReference type="SAM" id="MobiDB-lite"/>
    </source>
</evidence>
<dbReference type="Proteomes" id="UP001500443">
    <property type="component" value="Unassembled WGS sequence"/>
</dbReference>
<protein>
    <recommendedName>
        <fullName evidence="5">Sulfotransferase</fullName>
    </recommendedName>
</protein>
<feature type="compositionally biased region" description="Low complexity" evidence="2">
    <location>
        <begin position="30"/>
        <end position="44"/>
    </location>
</feature>
<comment type="caution">
    <text evidence="3">The sequence shown here is derived from an EMBL/GenBank/DDBJ whole genome shotgun (WGS) entry which is preliminary data.</text>
</comment>
<dbReference type="PANTHER" id="PTHR12788">
    <property type="entry name" value="PROTEIN-TYROSINE SULFOTRANSFERASE 2"/>
    <property type="match status" value="1"/>
</dbReference>
<organism evidence="3 4">
    <name type="scientific">Streptomyces synnematoformans</name>
    <dbReference type="NCBI Taxonomy" id="415721"/>
    <lineage>
        <taxon>Bacteria</taxon>
        <taxon>Bacillati</taxon>
        <taxon>Actinomycetota</taxon>
        <taxon>Actinomycetes</taxon>
        <taxon>Kitasatosporales</taxon>
        <taxon>Streptomycetaceae</taxon>
        <taxon>Streptomyces</taxon>
    </lineage>
</organism>
<dbReference type="PANTHER" id="PTHR12788:SF10">
    <property type="entry name" value="PROTEIN-TYROSINE SULFOTRANSFERASE"/>
    <property type="match status" value="1"/>
</dbReference>
<dbReference type="SUPFAM" id="SSF52540">
    <property type="entry name" value="P-loop containing nucleoside triphosphate hydrolases"/>
    <property type="match status" value="1"/>
</dbReference>
<keyword evidence="1" id="KW-0808">Transferase</keyword>
<keyword evidence="4" id="KW-1185">Reference proteome</keyword>